<dbReference type="RefSeq" id="WP_129422840.1">
    <property type="nucleotide sequence ID" value="NZ_SDPW01000001.1"/>
</dbReference>
<dbReference type="GO" id="GO:0003684">
    <property type="term" value="F:damaged DNA binding"/>
    <property type="evidence" value="ECO:0007669"/>
    <property type="project" value="InterPro"/>
</dbReference>
<comment type="cofactor">
    <cofactor evidence="16">
        <name>Mg(2+)</name>
        <dbReference type="ChEBI" id="CHEBI:18420"/>
    </cofactor>
    <text evidence="16">Binds 2 magnesium ions per subunit.</text>
</comment>
<dbReference type="OrthoDB" id="9808813at2"/>
<feature type="region of interest" description="Disordered" evidence="17">
    <location>
        <begin position="413"/>
        <end position="432"/>
    </location>
</feature>
<evidence type="ECO:0000256" key="1">
    <source>
        <dbReference type="ARBA" id="ARBA00004496"/>
    </source>
</evidence>
<feature type="site" description="Substrate discrimination" evidence="16">
    <location>
        <position position="30"/>
    </location>
</feature>
<keyword evidence="3 16" id="KW-0515">Mutator protein</keyword>
<dbReference type="SUPFAM" id="SSF56672">
    <property type="entry name" value="DNA/RNA polymerases"/>
    <property type="match status" value="1"/>
</dbReference>
<accession>A0A4Q2JVU9</accession>
<dbReference type="PANTHER" id="PTHR11076:SF33">
    <property type="entry name" value="DNA POLYMERASE KAPPA"/>
    <property type="match status" value="1"/>
</dbReference>
<evidence type="ECO:0000259" key="18">
    <source>
        <dbReference type="PROSITE" id="PS50173"/>
    </source>
</evidence>
<keyword evidence="11 16" id="KW-0239">DNA-directed DNA polymerase</keyword>
<organism evidence="19 20">
    <name type="scientific">Senegalimassilia faecalis</name>
    <dbReference type="NCBI Taxonomy" id="2509433"/>
    <lineage>
        <taxon>Bacteria</taxon>
        <taxon>Bacillati</taxon>
        <taxon>Actinomycetota</taxon>
        <taxon>Coriobacteriia</taxon>
        <taxon>Coriobacteriales</taxon>
        <taxon>Coriobacteriaceae</taxon>
        <taxon>Senegalimassilia</taxon>
    </lineage>
</organism>
<evidence type="ECO:0000256" key="11">
    <source>
        <dbReference type="ARBA" id="ARBA00022932"/>
    </source>
</evidence>
<dbReference type="PROSITE" id="PS50173">
    <property type="entry name" value="UMUC"/>
    <property type="match status" value="1"/>
</dbReference>
<dbReference type="Proteomes" id="UP000293345">
    <property type="component" value="Unassembled WGS sequence"/>
</dbReference>
<dbReference type="GO" id="GO:0006261">
    <property type="term" value="P:DNA-templated DNA replication"/>
    <property type="evidence" value="ECO:0007669"/>
    <property type="project" value="UniProtKB-UniRule"/>
</dbReference>
<comment type="subunit">
    <text evidence="16">Monomer.</text>
</comment>
<dbReference type="InterPro" id="IPR036775">
    <property type="entry name" value="DNA_pol_Y-fam_lit_finger_sf"/>
</dbReference>
<dbReference type="HAMAP" id="MF_01113">
    <property type="entry name" value="DNApol_IV"/>
    <property type="match status" value="1"/>
</dbReference>
<evidence type="ECO:0000256" key="2">
    <source>
        <dbReference type="ARBA" id="ARBA00010945"/>
    </source>
</evidence>
<dbReference type="FunFam" id="3.40.1170.60:FF:000001">
    <property type="entry name" value="DNA polymerase IV"/>
    <property type="match status" value="1"/>
</dbReference>
<dbReference type="Gene3D" id="3.30.1490.100">
    <property type="entry name" value="DNA polymerase, Y-family, little finger domain"/>
    <property type="match status" value="1"/>
</dbReference>
<dbReference type="InterPro" id="IPR001126">
    <property type="entry name" value="UmuC"/>
</dbReference>
<evidence type="ECO:0000256" key="14">
    <source>
        <dbReference type="ARBA" id="ARBA00025589"/>
    </source>
</evidence>
<feature type="domain" description="UmuC" evidence="18">
    <location>
        <begin position="21"/>
        <end position="201"/>
    </location>
</feature>
<name>A0A4Q2JVU9_9ACTN</name>
<dbReference type="SUPFAM" id="SSF100879">
    <property type="entry name" value="Lesion bypass DNA polymerase (Y-family), little finger domain"/>
    <property type="match status" value="1"/>
</dbReference>
<comment type="subcellular location">
    <subcellularLocation>
        <location evidence="1 16">Cytoplasm</location>
    </subcellularLocation>
</comment>
<evidence type="ECO:0000256" key="16">
    <source>
        <dbReference type="HAMAP-Rule" id="MF_01113"/>
    </source>
</evidence>
<evidence type="ECO:0000256" key="13">
    <source>
        <dbReference type="ARBA" id="ARBA00023204"/>
    </source>
</evidence>
<dbReference type="PANTHER" id="PTHR11076">
    <property type="entry name" value="DNA REPAIR POLYMERASE UMUC / TRANSFERASE FAMILY MEMBER"/>
    <property type="match status" value="1"/>
</dbReference>
<feature type="binding site" evidence="16">
    <location>
        <position position="25"/>
    </location>
    <ligand>
        <name>Mg(2+)</name>
        <dbReference type="ChEBI" id="CHEBI:18420"/>
    </ligand>
</feature>
<dbReference type="CDD" id="cd03586">
    <property type="entry name" value="PolY_Pol_IV_kappa"/>
    <property type="match status" value="1"/>
</dbReference>
<comment type="similarity">
    <text evidence="2 16">Belongs to the DNA polymerase type-Y family.</text>
</comment>
<comment type="function">
    <text evidence="14 16">Poorly processive, error-prone DNA polymerase involved in untargeted mutagenesis. Copies undamaged DNA at stalled replication forks, which arise in vivo from mismatched or misaligned primer ends. These misaligned primers can be extended by PolIV. Exhibits no 3'-5' exonuclease (proofreading) activity. May be involved in translesional synthesis, in conjunction with the beta clamp from PolIII.</text>
</comment>
<keyword evidence="9 16" id="KW-0227">DNA damage</keyword>
<comment type="caution">
    <text evidence="19">The sequence shown here is derived from an EMBL/GenBank/DDBJ whole genome shotgun (WGS) entry which is preliminary data.</text>
</comment>
<dbReference type="Gene3D" id="1.10.150.20">
    <property type="entry name" value="5' to 3' exonuclease, C-terminal subdomain"/>
    <property type="match status" value="1"/>
</dbReference>
<protein>
    <recommendedName>
        <fullName evidence="16">DNA polymerase IV</fullName>
        <shortName evidence="16">Pol IV</shortName>
        <ecNumber evidence="16">2.7.7.7</ecNumber>
    </recommendedName>
</protein>
<evidence type="ECO:0000256" key="5">
    <source>
        <dbReference type="ARBA" id="ARBA00022679"/>
    </source>
</evidence>
<dbReference type="Pfam" id="PF00817">
    <property type="entry name" value="IMS"/>
    <property type="match status" value="1"/>
</dbReference>
<sequence>MNNERGEHIDGTLAAWDGPAILLVDLDAFFASVEQLDHPAWRGKPVIVGGDAEKHGVVSTASYEARKFGVHSAMPASQACKLCPHAIWAPGRYDRYKEVSNQVMAILRDETPHVQQVSIDEAFLDVTPTRVNREHPVLVALRIQQRVEALGVTCSVGVGTSKTVAKIASDMDKPRGLTVVYPGTERQFLDPLPIRVMSGIGKATEEKLRHRGIETLGQLVLEGQPRLERLFGKNGRTMYVRACGLDDAPVEQGAPVKSVSNEVTFANDLTQRADIEAAINSQAAKVGRRLRGKGLAGITIGLRLRYADRSNRSVQRRLQNPTDDELSFAPLLCNMLDELWEPGMAVRLVGVSVGGFDGVAGEQGTLFDVADVAPNSSDAAPRVKDSKKRRGLLTATDLVKDRFGESAVRFGHELRNAGNTTGTSAKNPADYK</sequence>
<keyword evidence="4 16" id="KW-0963">Cytoplasm</keyword>
<keyword evidence="10 16" id="KW-0460">Magnesium</keyword>
<feature type="binding site" evidence="16">
    <location>
        <position position="120"/>
    </location>
    <ligand>
        <name>Mg(2+)</name>
        <dbReference type="ChEBI" id="CHEBI:18420"/>
    </ligand>
</feature>
<dbReference type="EC" id="2.7.7.7" evidence="16"/>
<dbReference type="Pfam" id="PF11799">
    <property type="entry name" value="IMS_C"/>
    <property type="match status" value="1"/>
</dbReference>
<dbReference type="GO" id="GO:0009432">
    <property type="term" value="P:SOS response"/>
    <property type="evidence" value="ECO:0007669"/>
    <property type="project" value="TreeGrafter"/>
</dbReference>
<evidence type="ECO:0000313" key="19">
    <source>
        <dbReference type="EMBL" id="RXZ53109.1"/>
    </source>
</evidence>
<keyword evidence="13 16" id="KW-0234">DNA repair</keyword>
<dbReference type="GO" id="GO:0006281">
    <property type="term" value="P:DNA repair"/>
    <property type="evidence" value="ECO:0007669"/>
    <property type="project" value="UniProtKB-UniRule"/>
</dbReference>
<proteinExistence type="inferred from homology"/>
<evidence type="ECO:0000313" key="20">
    <source>
        <dbReference type="Proteomes" id="UP000293345"/>
    </source>
</evidence>
<dbReference type="AlphaFoldDB" id="A0A4Q2JVU9"/>
<gene>
    <name evidence="16" type="primary">dinB</name>
    <name evidence="19" type="ORF">ET524_00300</name>
</gene>
<evidence type="ECO:0000256" key="8">
    <source>
        <dbReference type="ARBA" id="ARBA00022723"/>
    </source>
</evidence>
<evidence type="ECO:0000256" key="9">
    <source>
        <dbReference type="ARBA" id="ARBA00022763"/>
    </source>
</evidence>
<evidence type="ECO:0000256" key="17">
    <source>
        <dbReference type="SAM" id="MobiDB-lite"/>
    </source>
</evidence>
<dbReference type="GO" id="GO:0042276">
    <property type="term" value="P:error-prone translesion synthesis"/>
    <property type="evidence" value="ECO:0007669"/>
    <property type="project" value="TreeGrafter"/>
</dbReference>
<dbReference type="NCBIfam" id="NF002677">
    <property type="entry name" value="PRK02406.1"/>
    <property type="match status" value="1"/>
</dbReference>
<reference evidence="19 20" key="1">
    <citation type="submission" date="2019-01" db="EMBL/GenBank/DDBJ databases">
        <title>Senegalimassilia sp. nov. KGMB04484 isolated human feces.</title>
        <authorList>
            <person name="Han K.-I."/>
            <person name="Kim J.-S."/>
            <person name="Lee K.C."/>
            <person name="Suh M.K."/>
            <person name="Eom M.K."/>
            <person name="Lee J.H."/>
            <person name="Park S.-H."/>
            <person name="Kang S.W."/>
            <person name="Park J.-E."/>
            <person name="Oh B.S."/>
            <person name="Yu S.Y."/>
            <person name="Choi S.-H."/>
            <person name="Lee D.H."/>
            <person name="Yoon H."/>
            <person name="Kim B.-Y."/>
            <person name="Lee J.H."/>
            <person name="Lee J.-S."/>
        </authorList>
    </citation>
    <scope>NUCLEOTIDE SEQUENCE [LARGE SCALE GENOMIC DNA]</scope>
    <source>
        <strain evidence="19 20">KGMB04484</strain>
    </source>
</reference>
<comment type="catalytic activity">
    <reaction evidence="15 16">
        <text>DNA(n) + a 2'-deoxyribonucleoside 5'-triphosphate = DNA(n+1) + diphosphate</text>
        <dbReference type="Rhea" id="RHEA:22508"/>
        <dbReference type="Rhea" id="RHEA-COMP:17339"/>
        <dbReference type="Rhea" id="RHEA-COMP:17340"/>
        <dbReference type="ChEBI" id="CHEBI:33019"/>
        <dbReference type="ChEBI" id="CHEBI:61560"/>
        <dbReference type="ChEBI" id="CHEBI:173112"/>
        <dbReference type="EC" id="2.7.7.7"/>
    </reaction>
</comment>
<evidence type="ECO:0000256" key="3">
    <source>
        <dbReference type="ARBA" id="ARBA00022457"/>
    </source>
</evidence>
<evidence type="ECO:0000256" key="15">
    <source>
        <dbReference type="ARBA" id="ARBA00049244"/>
    </source>
</evidence>
<keyword evidence="7 16" id="KW-0235">DNA replication</keyword>
<dbReference type="InterPro" id="IPR017961">
    <property type="entry name" value="DNA_pol_Y-fam_little_finger"/>
</dbReference>
<dbReference type="EMBL" id="SDPW01000001">
    <property type="protein sequence ID" value="RXZ53109.1"/>
    <property type="molecule type" value="Genomic_DNA"/>
</dbReference>
<keyword evidence="12 16" id="KW-0238">DNA-binding</keyword>
<feature type="compositionally biased region" description="Polar residues" evidence="17">
    <location>
        <begin position="417"/>
        <end position="426"/>
    </location>
</feature>
<dbReference type="GO" id="GO:0005829">
    <property type="term" value="C:cytosol"/>
    <property type="evidence" value="ECO:0007669"/>
    <property type="project" value="TreeGrafter"/>
</dbReference>
<dbReference type="InterPro" id="IPR022880">
    <property type="entry name" value="DNApol_IV"/>
</dbReference>
<dbReference type="GO" id="GO:0003887">
    <property type="term" value="F:DNA-directed DNA polymerase activity"/>
    <property type="evidence" value="ECO:0007669"/>
    <property type="project" value="UniProtKB-UniRule"/>
</dbReference>
<dbReference type="InterPro" id="IPR050116">
    <property type="entry name" value="DNA_polymerase-Y"/>
</dbReference>
<keyword evidence="8 16" id="KW-0479">Metal-binding</keyword>
<evidence type="ECO:0000256" key="10">
    <source>
        <dbReference type="ARBA" id="ARBA00022842"/>
    </source>
</evidence>
<keyword evidence="5 16" id="KW-0808">Transferase</keyword>
<keyword evidence="20" id="KW-1185">Reference proteome</keyword>
<dbReference type="Gene3D" id="3.30.70.270">
    <property type="match status" value="1"/>
</dbReference>
<evidence type="ECO:0000256" key="12">
    <source>
        <dbReference type="ARBA" id="ARBA00023125"/>
    </source>
</evidence>
<evidence type="ECO:0000256" key="6">
    <source>
        <dbReference type="ARBA" id="ARBA00022695"/>
    </source>
</evidence>
<dbReference type="GO" id="GO:0000287">
    <property type="term" value="F:magnesium ion binding"/>
    <property type="evidence" value="ECO:0007669"/>
    <property type="project" value="UniProtKB-UniRule"/>
</dbReference>
<evidence type="ECO:0000256" key="4">
    <source>
        <dbReference type="ARBA" id="ARBA00022490"/>
    </source>
</evidence>
<keyword evidence="6 16" id="KW-0548">Nucleotidyltransferase</keyword>
<feature type="active site" evidence="16">
    <location>
        <position position="121"/>
    </location>
</feature>
<dbReference type="InterPro" id="IPR043128">
    <property type="entry name" value="Rev_trsase/Diguanyl_cyclase"/>
</dbReference>
<dbReference type="InterPro" id="IPR043502">
    <property type="entry name" value="DNA/RNA_pol_sf"/>
</dbReference>
<evidence type="ECO:0000256" key="7">
    <source>
        <dbReference type="ARBA" id="ARBA00022705"/>
    </source>
</evidence>
<dbReference type="Gene3D" id="3.40.1170.60">
    <property type="match status" value="1"/>
</dbReference>